<organism evidence="3">
    <name type="scientific">Timema poppense</name>
    <name type="common">Walking stick</name>
    <dbReference type="NCBI Taxonomy" id="170557"/>
    <lineage>
        <taxon>Eukaryota</taxon>
        <taxon>Metazoa</taxon>
        <taxon>Ecdysozoa</taxon>
        <taxon>Arthropoda</taxon>
        <taxon>Hexapoda</taxon>
        <taxon>Insecta</taxon>
        <taxon>Pterygota</taxon>
        <taxon>Neoptera</taxon>
        <taxon>Polyneoptera</taxon>
        <taxon>Phasmatodea</taxon>
        <taxon>Timematodea</taxon>
        <taxon>Timematoidea</taxon>
        <taxon>Timematidae</taxon>
        <taxon>Timema</taxon>
    </lineage>
</organism>
<gene>
    <name evidence="3" type="ORF">TPSB3V08_LOCUS2220</name>
</gene>
<protein>
    <submittedName>
        <fullName evidence="3">Uncharacterized protein</fullName>
    </submittedName>
</protein>
<keyword evidence="2" id="KW-1133">Transmembrane helix</keyword>
<feature type="region of interest" description="Disordered" evidence="1">
    <location>
        <begin position="73"/>
        <end position="106"/>
    </location>
</feature>
<name>A0A7R9CPK4_TIMPO</name>
<keyword evidence="2" id="KW-0812">Transmembrane</keyword>
<feature type="region of interest" description="Disordered" evidence="1">
    <location>
        <begin position="284"/>
        <end position="319"/>
    </location>
</feature>
<accession>A0A7R9CPK4</accession>
<evidence type="ECO:0000256" key="2">
    <source>
        <dbReference type="SAM" id="Phobius"/>
    </source>
</evidence>
<feature type="compositionally biased region" description="Basic and acidic residues" evidence="1">
    <location>
        <begin position="73"/>
        <end position="86"/>
    </location>
</feature>
<evidence type="ECO:0000256" key="1">
    <source>
        <dbReference type="SAM" id="MobiDB-lite"/>
    </source>
</evidence>
<evidence type="ECO:0000313" key="3">
    <source>
        <dbReference type="EMBL" id="CAD7399576.1"/>
    </source>
</evidence>
<sequence>MEIRKKKKVCQIVIRLYWGFAWSGLVVLSRWALPAQRVYPIPWGSPSERTNSIIWISEVCPPVARPGLHSERRMEVGQGPGEREARWAAPRALTPPSDSSGWPGGPRATPAVPGFPFCCSERAQPSCGAGNHQAPSRLDSCAAMQPASSSLQHCITAGNTDELKTHLVGTAVPVKANGHTNPPEKKRMWAVQSASDYRMCQTVECRTKELLLYLHFVIYERRLTQSNPGVSPRRRIEVGSCQLVLVFMETALTNDLSALTGNTSQAATESLYYNVELEEVNPHLRGGRVENHLGKTTPGSPDRGSNLDLPILSSRAQHD</sequence>
<proteinExistence type="predicted"/>
<reference evidence="3" key="1">
    <citation type="submission" date="2020-11" db="EMBL/GenBank/DDBJ databases">
        <authorList>
            <person name="Tran Van P."/>
        </authorList>
    </citation>
    <scope>NUCLEOTIDE SEQUENCE</scope>
</reference>
<keyword evidence="2" id="KW-0472">Membrane</keyword>
<dbReference type="EMBL" id="OD000865">
    <property type="protein sequence ID" value="CAD7399576.1"/>
    <property type="molecule type" value="Genomic_DNA"/>
</dbReference>
<dbReference type="AlphaFoldDB" id="A0A7R9CPK4"/>
<feature type="transmembrane region" description="Helical" evidence="2">
    <location>
        <begin position="12"/>
        <end position="33"/>
    </location>
</feature>